<keyword evidence="1 2" id="KW-0597">Phosphoprotein</keyword>
<evidence type="ECO:0000256" key="2">
    <source>
        <dbReference type="PROSITE-ProRule" id="PRU00169"/>
    </source>
</evidence>
<organism evidence="4">
    <name type="scientific">uncultured Phycisphaerae bacterium</name>
    <dbReference type="NCBI Taxonomy" id="904963"/>
    <lineage>
        <taxon>Bacteria</taxon>
        <taxon>Pseudomonadati</taxon>
        <taxon>Planctomycetota</taxon>
        <taxon>Phycisphaerae</taxon>
        <taxon>environmental samples</taxon>
    </lineage>
</organism>
<sequence length="129" mass="14044">MADDVLVIEDDPEINELVGAYAQLAGFEYRRALDGSTALAEVSRRAPSVIVLDVMLPDLDGFEICRRIKSDGPAAAAVPVIFLTALYDDASRRRGMECGAADYLTKPFDPDRLIESLERHGHPTPDVGV</sequence>
<dbReference type="InterPro" id="IPR011006">
    <property type="entry name" value="CheY-like_superfamily"/>
</dbReference>
<evidence type="ECO:0000313" key="4">
    <source>
        <dbReference type="EMBL" id="CAA9444098.1"/>
    </source>
</evidence>
<proteinExistence type="predicted"/>
<accession>A0A6J4QJS1</accession>
<dbReference type="Gene3D" id="3.40.50.2300">
    <property type="match status" value="1"/>
</dbReference>
<name>A0A6J4QJS1_9BACT</name>
<protein>
    <recommendedName>
        <fullName evidence="3">Response regulatory domain-containing protein</fullName>
    </recommendedName>
</protein>
<dbReference type="InterPro" id="IPR001789">
    <property type="entry name" value="Sig_transdc_resp-reg_receiver"/>
</dbReference>
<feature type="domain" description="Response regulatory" evidence="3">
    <location>
        <begin position="4"/>
        <end position="121"/>
    </location>
</feature>
<gene>
    <name evidence="4" type="ORF">AVDCRST_MAG64-4395</name>
</gene>
<dbReference type="Pfam" id="PF00072">
    <property type="entry name" value="Response_reg"/>
    <property type="match status" value="1"/>
</dbReference>
<reference evidence="4" key="1">
    <citation type="submission" date="2020-02" db="EMBL/GenBank/DDBJ databases">
        <authorList>
            <person name="Meier V. D."/>
        </authorList>
    </citation>
    <scope>NUCLEOTIDE SEQUENCE</scope>
    <source>
        <strain evidence="4">AVDCRST_MAG64</strain>
    </source>
</reference>
<dbReference type="InterPro" id="IPR050595">
    <property type="entry name" value="Bact_response_regulator"/>
</dbReference>
<dbReference type="SUPFAM" id="SSF52172">
    <property type="entry name" value="CheY-like"/>
    <property type="match status" value="1"/>
</dbReference>
<dbReference type="CDD" id="cd17574">
    <property type="entry name" value="REC_OmpR"/>
    <property type="match status" value="1"/>
</dbReference>
<dbReference type="SMART" id="SM00448">
    <property type="entry name" value="REC"/>
    <property type="match status" value="1"/>
</dbReference>
<dbReference type="PANTHER" id="PTHR44591">
    <property type="entry name" value="STRESS RESPONSE REGULATOR PROTEIN 1"/>
    <property type="match status" value="1"/>
</dbReference>
<dbReference type="PROSITE" id="PS50110">
    <property type="entry name" value="RESPONSE_REGULATORY"/>
    <property type="match status" value="1"/>
</dbReference>
<evidence type="ECO:0000256" key="1">
    <source>
        <dbReference type="ARBA" id="ARBA00022553"/>
    </source>
</evidence>
<dbReference type="AlphaFoldDB" id="A0A6J4QJS1"/>
<dbReference type="GO" id="GO:0000160">
    <property type="term" value="P:phosphorelay signal transduction system"/>
    <property type="evidence" value="ECO:0007669"/>
    <property type="project" value="InterPro"/>
</dbReference>
<feature type="modified residue" description="4-aspartylphosphate" evidence="2">
    <location>
        <position position="53"/>
    </location>
</feature>
<dbReference type="PANTHER" id="PTHR44591:SF3">
    <property type="entry name" value="RESPONSE REGULATORY DOMAIN-CONTAINING PROTEIN"/>
    <property type="match status" value="1"/>
</dbReference>
<evidence type="ECO:0000259" key="3">
    <source>
        <dbReference type="PROSITE" id="PS50110"/>
    </source>
</evidence>
<dbReference type="EMBL" id="CADCUQ010001029">
    <property type="protein sequence ID" value="CAA9444098.1"/>
    <property type="molecule type" value="Genomic_DNA"/>
</dbReference>